<evidence type="ECO:0000313" key="1">
    <source>
        <dbReference type="EMBL" id="GAI20926.1"/>
    </source>
</evidence>
<sequence length="90" mass="10331">MMKKIIICLLITILLIFSACKAKPEIVKTEEETIETVEEEIIEKGIYVSNNLPGKTFSLKIPEDWNMQEYPEKNIVQFSPPIEEMEGNDA</sequence>
<dbReference type="PROSITE" id="PS51257">
    <property type="entry name" value="PROKAR_LIPOPROTEIN"/>
    <property type="match status" value="1"/>
</dbReference>
<name>X1MSC9_9ZZZZ</name>
<feature type="non-terminal residue" evidence="1">
    <location>
        <position position="90"/>
    </location>
</feature>
<protein>
    <submittedName>
        <fullName evidence="1">Uncharacterized protein</fullName>
    </submittedName>
</protein>
<reference evidence="1" key="1">
    <citation type="journal article" date="2014" name="Front. Microbiol.">
        <title>High frequency of phylogenetically diverse reductive dehalogenase-homologous genes in deep subseafloor sedimentary metagenomes.</title>
        <authorList>
            <person name="Kawai M."/>
            <person name="Futagami T."/>
            <person name="Toyoda A."/>
            <person name="Takaki Y."/>
            <person name="Nishi S."/>
            <person name="Hori S."/>
            <person name="Arai W."/>
            <person name="Tsubouchi T."/>
            <person name="Morono Y."/>
            <person name="Uchiyama I."/>
            <person name="Ito T."/>
            <person name="Fujiyama A."/>
            <person name="Inagaki F."/>
            <person name="Takami H."/>
        </authorList>
    </citation>
    <scope>NUCLEOTIDE SEQUENCE</scope>
    <source>
        <strain evidence="1">Expedition CK06-06</strain>
    </source>
</reference>
<accession>X1MSC9</accession>
<proteinExistence type="predicted"/>
<dbReference type="AlphaFoldDB" id="X1MSC9"/>
<organism evidence="1">
    <name type="scientific">marine sediment metagenome</name>
    <dbReference type="NCBI Taxonomy" id="412755"/>
    <lineage>
        <taxon>unclassified sequences</taxon>
        <taxon>metagenomes</taxon>
        <taxon>ecological metagenomes</taxon>
    </lineage>
</organism>
<dbReference type="EMBL" id="BARV01018551">
    <property type="protein sequence ID" value="GAI20926.1"/>
    <property type="molecule type" value="Genomic_DNA"/>
</dbReference>
<gene>
    <name evidence="1" type="ORF">S06H3_31345</name>
</gene>
<comment type="caution">
    <text evidence="1">The sequence shown here is derived from an EMBL/GenBank/DDBJ whole genome shotgun (WGS) entry which is preliminary data.</text>
</comment>